<dbReference type="InterPro" id="IPR010845">
    <property type="entry name" value="FlaF"/>
</dbReference>
<keyword evidence="1" id="KW-0282">Flagellum</keyword>
<protein>
    <submittedName>
        <fullName evidence="1">Flagellar biosynthesis regulator FlaF</fullName>
    </submittedName>
</protein>
<keyword evidence="1" id="KW-0966">Cell projection</keyword>
<comment type="caution">
    <text evidence="1">The sequence shown here is derived from an EMBL/GenBank/DDBJ whole genome shotgun (WGS) entry which is preliminary data.</text>
</comment>
<keyword evidence="2" id="KW-1185">Reference proteome</keyword>
<reference evidence="1 2" key="1">
    <citation type="submission" date="2024-10" db="EMBL/GenBank/DDBJ databases">
        <title>Isolation, draft genome sequencing and identification of Phyllobacterium sp. NSA23, isolated from leaf soil.</title>
        <authorList>
            <person name="Akita H."/>
        </authorList>
    </citation>
    <scope>NUCLEOTIDE SEQUENCE [LARGE SCALE GENOMIC DNA]</scope>
    <source>
        <strain evidence="1 2">NSA23</strain>
    </source>
</reference>
<organism evidence="1 2">
    <name type="scientific">Phyllobacterium phragmitis</name>
    <dbReference type="NCBI Taxonomy" id="2670329"/>
    <lineage>
        <taxon>Bacteria</taxon>
        <taxon>Pseudomonadati</taxon>
        <taxon>Pseudomonadota</taxon>
        <taxon>Alphaproteobacteria</taxon>
        <taxon>Hyphomicrobiales</taxon>
        <taxon>Phyllobacteriaceae</taxon>
        <taxon>Phyllobacterium</taxon>
    </lineage>
</organism>
<dbReference type="Proteomes" id="UP001628091">
    <property type="component" value="Unassembled WGS sequence"/>
</dbReference>
<evidence type="ECO:0000313" key="1">
    <source>
        <dbReference type="EMBL" id="GAB1582957.1"/>
    </source>
</evidence>
<accession>A0ABQ0H217</accession>
<sequence length="114" mass="13035">MYQLRYEDVMNEDAASAKERERLLFDRSIEMLKAAREYGASSRVGIDAGYFALRLWTTLITDLGSEENALPKELKAAIISIGLFILKELERIRLGESDDYDSIIDITRTIRDSL</sequence>
<dbReference type="RefSeq" id="WP_407865488.1">
    <property type="nucleotide sequence ID" value="NZ_BAAFZP010000001.1"/>
</dbReference>
<dbReference type="NCBIfam" id="NF009434">
    <property type="entry name" value="PRK12793.1"/>
    <property type="match status" value="1"/>
</dbReference>
<dbReference type="EMBL" id="BAAFZP010000001">
    <property type="protein sequence ID" value="GAB1582957.1"/>
    <property type="molecule type" value="Genomic_DNA"/>
</dbReference>
<name>A0ABQ0H217_9HYPH</name>
<evidence type="ECO:0000313" key="2">
    <source>
        <dbReference type="Proteomes" id="UP001628091"/>
    </source>
</evidence>
<gene>
    <name evidence="1" type="primary">flaF</name>
    <name evidence="1" type="ORF">PPNSA23_29000</name>
</gene>
<keyword evidence="1" id="KW-0969">Cilium</keyword>
<dbReference type="Pfam" id="PF07309">
    <property type="entry name" value="FlaF"/>
    <property type="match status" value="1"/>
</dbReference>
<proteinExistence type="predicted"/>